<evidence type="ECO:0000256" key="1">
    <source>
        <dbReference type="ARBA" id="ARBA00001947"/>
    </source>
</evidence>
<dbReference type="InterPro" id="IPR050072">
    <property type="entry name" value="Peptidase_M20A"/>
</dbReference>
<dbReference type="eggNOG" id="COG0624">
    <property type="taxonomic scope" value="Bacteria"/>
</dbReference>
<dbReference type="STRING" id="553973.CLOHYLEM_04369"/>
<dbReference type="Gene3D" id="3.30.70.360">
    <property type="match status" value="2"/>
</dbReference>
<accession>C0BX35</accession>
<dbReference type="GO" id="GO:0006508">
    <property type="term" value="P:proteolysis"/>
    <property type="evidence" value="ECO:0007669"/>
    <property type="project" value="UniProtKB-KW"/>
</dbReference>
<dbReference type="InterPro" id="IPR036264">
    <property type="entry name" value="Bact_exopeptidase_dim_dom"/>
</dbReference>
<dbReference type="RefSeq" id="WP_006441703.1">
    <property type="nucleotide sequence ID" value="NZ_CP036524.1"/>
</dbReference>
<keyword evidence="10" id="KW-1185">Reference proteome</keyword>
<dbReference type="InterPro" id="IPR010964">
    <property type="entry name" value="M20A_pepV-rel"/>
</dbReference>
<name>C0BX35_9FIRM</name>
<dbReference type="NCBIfam" id="TIGR01887">
    <property type="entry name" value="dipeptidaselike"/>
    <property type="match status" value="1"/>
</dbReference>
<organism evidence="9 10">
    <name type="scientific">[Clostridium] hylemonae DSM 15053</name>
    <dbReference type="NCBI Taxonomy" id="553973"/>
    <lineage>
        <taxon>Bacteria</taxon>
        <taxon>Bacillati</taxon>
        <taxon>Bacillota</taxon>
        <taxon>Clostridia</taxon>
        <taxon>Lachnospirales</taxon>
        <taxon>Lachnospiraceae</taxon>
    </lineage>
</organism>
<dbReference type="PANTHER" id="PTHR43808">
    <property type="entry name" value="ACETYLORNITHINE DEACETYLASE"/>
    <property type="match status" value="1"/>
</dbReference>
<evidence type="ECO:0000256" key="3">
    <source>
        <dbReference type="ARBA" id="ARBA00022670"/>
    </source>
</evidence>
<reference evidence="9" key="2">
    <citation type="submission" date="2013-06" db="EMBL/GenBank/DDBJ databases">
        <title>Draft genome sequence of Clostridium hylemonae (DSM 15053).</title>
        <authorList>
            <person name="Sudarsanam P."/>
            <person name="Ley R."/>
            <person name="Guruge J."/>
            <person name="Turnbaugh P.J."/>
            <person name="Mahowald M."/>
            <person name="Liep D."/>
            <person name="Gordon J."/>
        </authorList>
    </citation>
    <scope>NUCLEOTIDE SEQUENCE</scope>
    <source>
        <strain evidence="9">DSM 15053</strain>
    </source>
</reference>
<dbReference type="PANTHER" id="PTHR43808:SF31">
    <property type="entry name" value="N-ACETYL-L-CITRULLINE DEACETYLASE"/>
    <property type="match status" value="1"/>
</dbReference>
<keyword evidence="5 9" id="KW-0378">Hydrolase</keyword>
<dbReference type="Pfam" id="PF01546">
    <property type="entry name" value="Peptidase_M20"/>
    <property type="match status" value="1"/>
</dbReference>
<gene>
    <name evidence="9" type="ORF">CLOHYLEM_04369</name>
</gene>
<keyword evidence="7 9" id="KW-0224">Dipeptidase</keyword>
<keyword evidence="3" id="KW-0645">Protease</keyword>
<dbReference type="SUPFAM" id="SSF55031">
    <property type="entry name" value="Bacterial exopeptidase dimerisation domain"/>
    <property type="match status" value="1"/>
</dbReference>
<comment type="similarity">
    <text evidence="2">Belongs to the peptidase M20A family.</text>
</comment>
<dbReference type="Gene3D" id="3.40.630.10">
    <property type="entry name" value="Zn peptidases"/>
    <property type="match status" value="1"/>
</dbReference>
<dbReference type="InterPro" id="IPR002933">
    <property type="entry name" value="Peptidase_M20"/>
</dbReference>
<dbReference type="NCBIfam" id="NF005591">
    <property type="entry name" value="PRK07318.1"/>
    <property type="match status" value="1"/>
</dbReference>
<keyword evidence="8" id="KW-0482">Metalloprotease</keyword>
<dbReference type="GO" id="GO:0006526">
    <property type="term" value="P:L-arginine biosynthetic process"/>
    <property type="evidence" value="ECO:0007669"/>
    <property type="project" value="TreeGrafter"/>
</dbReference>
<comment type="cofactor">
    <cofactor evidence="1">
        <name>Zn(2+)</name>
        <dbReference type="ChEBI" id="CHEBI:29105"/>
    </cofactor>
</comment>
<dbReference type="GO" id="GO:0008237">
    <property type="term" value="F:metallopeptidase activity"/>
    <property type="evidence" value="ECO:0007669"/>
    <property type="project" value="UniProtKB-KW"/>
</dbReference>
<dbReference type="GO" id="GO:0008777">
    <property type="term" value="F:acetylornithine deacetylase activity"/>
    <property type="evidence" value="ECO:0007669"/>
    <property type="project" value="TreeGrafter"/>
</dbReference>
<evidence type="ECO:0000313" key="9">
    <source>
        <dbReference type="EMBL" id="EEG75633.1"/>
    </source>
</evidence>
<dbReference type="GO" id="GO:0016805">
    <property type="term" value="F:dipeptidase activity"/>
    <property type="evidence" value="ECO:0007669"/>
    <property type="project" value="UniProtKB-KW"/>
</dbReference>
<sequence length="470" mass="50628">MEYVLDKLIEKYREDIVRCTRNLVRIPSVKDTPLPQMPFGRPIGECLDETLALCRSLGMRTKNCGGYAGWAETGSGEELCGVLVHLDVVPAGDGWTHPPFGGLMEDGKIYGRGTVDDKGPAAASIFALKAIMESSLTLSSRIRIIFGTDEENDWACMDHYKEQEEIPSAGFSPDAEFPVIYAEKGILFATLAKEGTLPEGIPYIRSLSGGRRANMVPDECRAEIALPEPDAAFVRQLKAAADSAGEAEVTVSGSLITVRTAGKTAHGSTPENGVNAISVMMNVLAPVMTENSFQKDFLDFYMSHIGSETDGRSMFGSLSDEPSGKLVLNAGVLTMDTHSAALKLNIRYPVTYTGTHIWQRLTKAAADAGLRAVIDLNSEPLYADADSHIVQTLLSVYHSYCPDGSVPIAVGGGTYARSMPNSVAFGPVFPGKAELAHCPDEYISVEDLILSAKIYAGAMYRLAGRKEDVL</sequence>
<dbReference type="Proteomes" id="UP000004893">
    <property type="component" value="Unassembled WGS sequence"/>
</dbReference>
<reference evidence="9" key="1">
    <citation type="submission" date="2009-02" db="EMBL/GenBank/DDBJ databases">
        <authorList>
            <person name="Fulton L."/>
            <person name="Clifton S."/>
            <person name="Fulton B."/>
            <person name="Xu J."/>
            <person name="Minx P."/>
            <person name="Pepin K.H."/>
            <person name="Johnson M."/>
            <person name="Bhonagiri V."/>
            <person name="Nash W.E."/>
            <person name="Mardis E.R."/>
            <person name="Wilson R.K."/>
        </authorList>
    </citation>
    <scope>NUCLEOTIDE SEQUENCE [LARGE SCALE GENOMIC DNA]</scope>
    <source>
        <strain evidence="9">DSM 15053</strain>
    </source>
</reference>
<keyword evidence="6" id="KW-0862">Zinc</keyword>
<evidence type="ECO:0000256" key="2">
    <source>
        <dbReference type="ARBA" id="ARBA00006247"/>
    </source>
</evidence>
<dbReference type="EC" id="3.4.13.-" evidence="9"/>
<proteinExistence type="inferred from homology"/>
<evidence type="ECO:0000256" key="7">
    <source>
        <dbReference type="ARBA" id="ARBA00022997"/>
    </source>
</evidence>
<dbReference type="AlphaFoldDB" id="C0BX35"/>
<evidence type="ECO:0000256" key="5">
    <source>
        <dbReference type="ARBA" id="ARBA00022801"/>
    </source>
</evidence>
<dbReference type="CDD" id="cd03888">
    <property type="entry name" value="M20_PepV"/>
    <property type="match status" value="1"/>
</dbReference>
<dbReference type="GO" id="GO:0008270">
    <property type="term" value="F:zinc ion binding"/>
    <property type="evidence" value="ECO:0007669"/>
    <property type="project" value="InterPro"/>
</dbReference>
<protein>
    <submittedName>
        <fullName evidence="9">Dipeptidase</fullName>
        <ecNumber evidence="9">3.4.13.-</ecNumber>
    </submittedName>
</protein>
<keyword evidence="4" id="KW-0479">Metal-binding</keyword>
<dbReference type="OrthoDB" id="9761532at2"/>
<evidence type="ECO:0000256" key="8">
    <source>
        <dbReference type="ARBA" id="ARBA00023049"/>
    </source>
</evidence>
<dbReference type="HOGENOM" id="CLU_031786_2_0_9"/>
<evidence type="ECO:0000256" key="6">
    <source>
        <dbReference type="ARBA" id="ARBA00022833"/>
    </source>
</evidence>
<dbReference type="EMBL" id="ABYI02000007">
    <property type="protein sequence ID" value="EEG75633.1"/>
    <property type="molecule type" value="Genomic_DNA"/>
</dbReference>
<comment type="caution">
    <text evidence="9">The sequence shown here is derived from an EMBL/GenBank/DDBJ whole genome shotgun (WGS) entry which is preliminary data.</text>
</comment>
<dbReference type="SUPFAM" id="SSF53187">
    <property type="entry name" value="Zn-dependent exopeptidases"/>
    <property type="match status" value="1"/>
</dbReference>
<evidence type="ECO:0000313" key="10">
    <source>
        <dbReference type="Proteomes" id="UP000004893"/>
    </source>
</evidence>
<evidence type="ECO:0000256" key="4">
    <source>
        <dbReference type="ARBA" id="ARBA00022723"/>
    </source>
</evidence>